<evidence type="ECO:0000313" key="7">
    <source>
        <dbReference type="EMBL" id="TKB48399.1"/>
    </source>
</evidence>
<dbReference type="Gene3D" id="3.10.350.10">
    <property type="entry name" value="LysM domain"/>
    <property type="match status" value="3"/>
</dbReference>
<dbReference type="Pfam" id="PF01476">
    <property type="entry name" value="LysM"/>
    <property type="match status" value="3"/>
</dbReference>
<proteinExistence type="inferred from homology"/>
<evidence type="ECO:0000259" key="6">
    <source>
        <dbReference type="PROSITE" id="PS51782"/>
    </source>
</evidence>
<comment type="caution">
    <text evidence="7">The sequence shown here is derived from an EMBL/GenBank/DDBJ whole genome shotgun (WGS) entry which is preliminary data.</text>
</comment>
<dbReference type="PANTHER" id="PTHR33734">
    <property type="entry name" value="LYSM DOMAIN-CONTAINING GPI-ANCHORED PROTEIN 2"/>
    <property type="match status" value="1"/>
</dbReference>
<protein>
    <recommendedName>
        <fullName evidence="2">Type IV secretion system putative lipoprotein virB7</fullName>
    </recommendedName>
</protein>
<dbReference type="PANTHER" id="PTHR33734:SF22">
    <property type="entry name" value="MEMBRANE-BOUND LYTIC MUREIN TRANSGLYCOSYLASE D"/>
    <property type="match status" value="1"/>
</dbReference>
<reference evidence="7 8" key="1">
    <citation type="submission" date="2019-04" db="EMBL/GenBank/DDBJ databases">
        <authorList>
            <person name="Hwang J.C."/>
        </authorList>
    </citation>
    <scope>NUCLEOTIDE SEQUENCE [LARGE SCALE GENOMIC DNA]</scope>
    <source>
        <strain evidence="7 8">IMCC35001</strain>
    </source>
</reference>
<dbReference type="InterPro" id="IPR018392">
    <property type="entry name" value="LysM"/>
</dbReference>
<organism evidence="7 8">
    <name type="scientific">Ferrimonas sediminicola</name>
    <dbReference type="NCBI Taxonomy" id="2569538"/>
    <lineage>
        <taxon>Bacteria</taxon>
        <taxon>Pseudomonadati</taxon>
        <taxon>Pseudomonadota</taxon>
        <taxon>Gammaproteobacteria</taxon>
        <taxon>Alteromonadales</taxon>
        <taxon>Ferrimonadaceae</taxon>
        <taxon>Ferrimonas</taxon>
    </lineage>
</organism>
<dbReference type="InterPro" id="IPR000189">
    <property type="entry name" value="Transglyc_AS"/>
</dbReference>
<dbReference type="CDD" id="cd16894">
    <property type="entry name" value="MltD-like"/>
    <property type="match status" value="1"/>
</dbReference>
<dbReference type="OrthoDB" id="9815002at2"/>
<feature type="region of interest" description="Disordered" evidence="4">
    <location>
        <begin position="39"/>
        <end position="59"/>
    </location>
</feature>
<name>A0A4U1BDL2_9GAMM</name>
<evidence type="ECO:0000313" key="8">
    <source>
        <dbReference type="Proteomes" id="UP000305674"/>
    </source>
</evidence>
<dbReference type="PROSITE" id="PS00922">
    <property type="entry name" value="TRANSGLYCOSYLASE"/>
    <property type="match status" value="1"/>
</dbReference>
<dbReference type="GO" id="GO:0008932">
    <property type="term" value="F:lytic endotransglycosylase activity"/>
    <property type="evidence" value="ECO:0007669"/>
    <property type="project" value="TreeGrafter"/>
</dbReference>
<dbReference type="SUPFAM" id="SSF53955">
    <property type="entry name" value="Lysozyme-like"/>
    <property type="match status" value="1"/>
</dbReference>
<dbReference type="InterPro" id="IPR012640">
    <property type="entry name" value="Membr_lipoprot_lipid_attach_CS"/>
</dbReference>
<feature type="domain" description="LysM" evidence="6">
    <location>
        <begin position="337"/>
        <end position="380"/>
    </location>
</feature>
<feature type="domain" description="LysM" evidence="6">
    <location>
        <begin position="411"/>
        <end position="455"/>
    </location>
</feature>
<dbReference type="GO" id="GO:0000270">
    <property type="term" value="P:peptidoglycan metabolic process"/>
    <property type="evidence" value="ECO:0007669"/>
    <property type="project" value="InterPro"/>
</dbReference>
<feature type="domain" description="LysM" evidence="6">
    <location>
        <begin position="473"/>
        <end position="517"/>
    </location>
</feature>
<feature type="chain" id="PRO_5020771298" description="Type IV secretion system putative lipoprotein virB7" evidence="5">
    <location>
        <begin position="22"/>
        <end position="526"/>
    </location>
</feature>
<dbReference type="PROSITE" id="PS51782">
    <property type="entry name" value="LYSM"/>
    <property type="match status" value="3"/>
</dbReference>
<keyword evidence="3 5" id="KW-0732">Signal</keyword>
<dbReference type="EMBL" id="SWCI01000007">
    <property type="protein sequence ID" value="TKB48399.1"/>
    <property type="molecule type" value="Genomic_DNA"/>
</dbReference>
<dbReference type="GO" id="GO:0016020">
    <property type="term" value="C:membrane"/>
    <property type="evidence" value="ECO:0007669"/>
    <property type="project" value="InterPro"/>
</dbReference>
<evidence type="ECO:0000256" key="5">
    <source>
        <dbReference type="SAM" id="SignalP"/>
    </source>
</evidence>
<evidence type="ECO:0000256" key="3">
    <source>
        <dbReference type="ARBA" id="ARBA00022729"/>
    </source>
</evidence>
<dbReference type="InterPro" id="IPR023346">
    <property type="entry name" value="Lysozyme-like_dom_sf"/>
</dbReference>
<gene>
    <name evidence="7" type="ORF">FCL40_11845</name>
</gene>
<dbReference type="SMART" id="SM00257">
    <property type="entry name" value="LysM"/>
    <property type="match status" value="3"/>
</dbReference>
<dbReference type="Pfam" id="PF08139">
    <property type="entry name" value="LPAM_1"/>
    <property type="match status" value="1"/>
</dbReference>
<dbReference type="RefSeq" id="WP_136853510.1">
    <property type="nucleotide sequence ID" value="NZ_SWCI01000007.1"/>
</dbReference>
<sequence>MKKSLSALSLAILLAGCQSLGQGEPEQDNPVTNAEAPLADHSNVQGDDNDEQEAQEAVPAPITDVWDRIARQMTLEVPDNKRVNKFRKWYKANPRHIEIISERAEPYLYLIVEEVERRGLPIELALLPVVESSFDAFAYSHGAAAGLWQFTSPMGKHFGLKQNWWYDGRRDVAASTRAAMDMMEYLYNKLDRNWLYALAAYNTGEGRVFRAIKRNKAKGKPTDFWSLDLPSETERYVPQLLAVADVVRNAEAYGLDLKPVDNAPQLQEIDAGSQIDLALAADMADMSVADLHKLNPGYNRWATAPEGPHTLLLPIDKADGFITALADTASTERVNWLRYKIKPGDSLGVIAKKYHTRIGIIQSVNGIEGNMIRAGQHLLIPVAAKDPELYPFSADQRLARKQSKKRANYKIEHTVKPGDSLWTIARANKVKVSQLASWNSLAPKDTIRPGQKLVIWVNRISQKEDKTSVMRQISYKVRSGDSLARIAKKFHVTVSDLVRWNQLDSKKYLQPGQKMTLYVDVTKISS</sequence>
<dbReference type="SUPFAM" id="SSF54106">
    <property type="entry name" value="LysM domain"/>
    <property type="match status" value="3"/>
</dbReference>
<dbReference type="PROSITE" id="PS51257">
    <property type="entry name" value="PROKAR_LIPOPROTEIN"/>
    <property type="match status" value="1"/>
</dbReference>
<evidence type="ECO:0000256" key="4">
    <source>
        <dbReference type="SAM" id="MobiDB-lite"/>
    </source>
</evidence>
<keyword evidence="8" id="KW-1185">Reference proteome</keyword>
<dbReference type="Pfam" id="PF01464">
    <property type="entry name" value="SLT"/>
    <property type="match status" value="1"/>
</dbReference>
<accession>A0A4U1BDL2</accession>
<dbReference type="Proteomes" id="UP000305674">
    <property type="component" value="Unassembled WGS sequence"/>
</dbReference>
<feature type="signal peptide" evidence="5">
    <location>
        <begin position="1"/>
        <end position="21"/>
    </location>
</feature>
<evidence type="ECO:0000256" key="1">
    <source>
        <dbReference type="ARBA" id="ARBA00007734"/>
    </source>
</evidence>
<dbReference type="Gene3D" id="1.10.530.10">
    <property type="match status" value="1"/>
</dbReference>
<dbReference type="AlphaFoldDB" id="A0A4U1BDL2"/>
<dbReference type="InterPro" id="IPR036779">
    <property type="entry name" value="LysM_dom_sf"/>
</dbReference>
<dbReference type="CDD" id="cd00118">
    <property type="entry name" value="LysM"/>
    <property type="match status" value="3"/>
</dbReference>
<evidence type="ECO:0000256" key="2">
    <source>
        <dbReference type="ARBA" id="ARBA00017922"/>
    </source>
</evidence>
<dbReference type="FunFam" id="1.10.530.10:FF:000004">
    <property type="entry name" value="Membrane-bound lytic murein transglycosylase D"/>
    <property type="match status" value="1"/>
</dbReference>
<dbReference type="InterPro" id="IPR008258">
    <property type="entry name" value="Transglycosylase_SLT_dom_1"/>
</dbReference>
<comment type="similarity">
    <text evidence="1">Belongs to the transglycosylase Slt family.</text>
</comment>